<gene>
    <name evidence="11" type="ORF">PGLA2088_LOCUS41418</name>
</gene>
<feature type="domain" description="PA" evidence="10">
    <location>
        <begin position="1396"/>
        <end position="1503"/>
    </location>
</feature>
<dbReference type="Gene3D" id="3.40.50.150">
    <property type="entry name" value="Vaccinia Virus protein VP39"/>
    <property type="match status" value="1"/>
</dbReference>
<dbReference type="NCBIfam" id="TIGR00756">
    <property type="entry name" value="PPR"/>
    <property type="match status" value="1"/>
</dbReference>
<dbReference type="SUPFAM" id="SSF53335">
    <property type="entry name" value="S-adenosyl-L-methionine-dependent methyltransferases"/>
    <property type="match status" value="1"/>
</dbReference>
<reference evidence="11" key="1">
    <citation type="submission" date="2021-02" db="EMBL/GenBank/DDBJ databases">
        <authorList>
            <person name="Dougan E. K."/>
            <person name="Rhodes N."/>
            <person name="Thang M."/>
            <person name="Chan C."/>
        </authorList>
    </citation>
    <scope>NUCLEOTIDE SEQUENCE</scope>
</reference>
<evidence type="ECO:0000256" key="8">
    <source>
        <dbReference type="SAM" id="Phobius"/>
    </source>
</evidence>
<dbReference type="InterPro" id="IPR011990">
    <property type="entry name" value="TPR-like_helical_dom_sf"/>
</dbReference>
<keyword evidence="8" id="KW-1133">Transmembrane helix</keyword>
<dbReference type="PANTHER" id="PTHR47447">
    <property type="entry name" value="OS03G0856100 PROTEIN"/>
    <property type="match status" value="1"/>
</dbReference>
<evidence type="ECO:0000256" key="7">
    <source>
        <dbReference type="SAM" id="MobiDB-lite"/>
    </source>
</evidence>
<evidence type="ECO:0008006" key="13">
    <source>
        <dbReference type="Google" id="ProtNLM"/>
    </source>
</evidence>
<dbReference type="Proteomes" id="UP000626109">
    <property type="component" value="Unassembled WGS sequence"/>
</dbReference>
<feature type="repeat" description="PPR" evidence="6">
    <location>
        <begin position="469"/>
        <end position="503"/>
    </location>
</feature>
<dbReference type="PROSITE" id="PS51682">
    <property type="entry name" value="SAM_OMT_I"/>
    <property type="match status" value="1"/>
</dbReference>
<dbReference type="GO" id="GO:0006629">
    <property type="term" value="P:lipid metabolic process"/>
    <property type="evidence" value="ECO:0007669"/>
    <property type="project" value="InterPro"/>
</dbReference>
<dbReference type="SUPFAM" id="SSF52025">
    <property type="entry name" value="PA domain"/>
    <property type="match status" value="1"/>
</dbReference>
<dbReference type="Pfam" id="PF01535">
    <property type="entry name" value="PPR"/>
    <property type="match status" value="2"/>
</dbReference>
<dbReference type="Pfam" id="PF13812">
    <property type="entry name" value="PPR_3"/>
    <property type="match status" value="1"/>
</dbReference>
<dbReference type="EMBL" id="CAJNNW010033833">
    <property type="protein sequence ID" value="CAE8720598.1"/>
    <property type="molecule type" value="Genomic_DNA"/>
</dbReference>
<organism evidence="11 12">
    <name type="scientific">Polarella glacialis</name>
    <name type="common">Dinoflagellate</name>
    <dbReference type="NCBI Taxonomy" id="89957"/>
    <lineage>
        <taxon>Eukaryota</taxon>
        <taxon>Sar</taxon>
        <taxon>Alveolata</taxon>
        <taxon>Dinophyceae</taxon>
        <taxon>Suessiales</taxon>
        <taxon>Suessiaceae</taxon>
        <taxon>Polarella</taxon>
    </lineage>
</organism>
<evidence type="ECO:0000256" key="1">
    <source>
        <dbReference type="ARBA" id="ARBA00022603"/>
    </source>
</evidence>
<feature type="region of interest" description="Disordered" evidence="7">
    <location>
        <begin position="405"/>
        <end position="427"/>
    </location>
</feature>
<dbReference type="Pfam" id="PF13041">
    <property type="entry name" value="PPR_2"/>
    <property type="match status" value="1"/>
</dbReference>
<proteinExistence type="inferred from homology"/>
<feature type="compositionally biased region" description="Basic and acidic residues" evidence="7">
    <location>
        <begin position="1831"/>
        <end position="1843"/>
    </location>
</feature>
<feature type="repeat" description="PPR" evidence="6">
    <location>
        <begin position="434"/>
        <end position="468"/>
    </location>
</feature>
<comment type="similarity">
    <text evidence="5">Belongs to the class I-like SAM-binding methyltransferase superfamily. Cation-dependent O-methyltransferase family.</text>
</comment>
<dbReference type="PANTHER" id="PTHR47447:SF17">
    <property type="entry name" value="OS12G0638900 PROTEIN"/>
    <property type="match status" value="1"/>
</dbReference>
<keyword evidence="4" id="KW-0677">Repeat</keyword>
<dbReference type="InterPro" id="IPR002935">
    <property type="entry name" value="SAM_O-MeTrfase"/>
</dbReference>
<dbReference type="Gene3D" id="3.50.30.30">
    <property type="match status" value="1"/>
</dbReference>
<dbReference type="InterPro" id="IPR046450">
    <property type="entry name" value="PA_dom_sf"/>
</dbReference>
<keyword evidence="8" id="KW-0472">Membrane</keyword>
<feature type="transmembrane region" description="Helical" evidence="8">
    <location>
        <begin position="2116"/>
        <end position="2135"/>
    </location>
</feature>
<feature type="transmembrane region" description="Helical" evidence="8">
    <location>
        <begin position="2155"/>
        <end position="2175"/>
    </location>
</feature>
<dbReference type="Gene3D" id="1.25.40.10">
    <property type="entry name" value="Tetratricopeptide repeat domain"/>
    <property type="match status" value="3"/>
</dbReference>
<dbReference type="InterPro" id="IPR003137">
    <property type="entry name" value="PA_domain"/>
</dbReference>
<dbReference type="CDD" id="cd02440">
    <property type="entry name" value="AdoMet_MTases"/>
    <property type="match status" value="1"/>
</dbReference>
<dbReference type="Pfam" id="PF00487">
    <property type="entry name" value="FA_desaturase"/>
    <property type="match status" value="1"/>
</dbReference>
<evidence type="ECO:0000313" key="12">
    <source>
        <dbReference type="Proteomes" id="UP000626109"/>
    </source>
</evidence>
<dbReference type="Pfam" id="PF01596">
    <property type="entry name" value="Methyltransf_3"/>
    <property type="match status" value="1"/>
</dbReference>
<evidence type="ECO:0000259" key="10">
    <source>
        <dbReference type="Pfam" id="PF02225"/>
    </source>
</evidence>
<feature type="transmembrane region" description="Helical" evidence="8">
    <location>
        <begin position="1232"/>
        <end position="1255"/>
    </location>
</feature>
<keyword evidence="3" id="KW-0949">S-adenosyl-L-methionine</keyword>
<dbReference type="GO" id="GO:0008171">
    <property type="term" value="F:O-methyltransferase activity"/>
    <property type="evidence" value="ECO:0007669"/>
    <property type="project" value="InterPro"/>
</dbReference>
<dbReference type="PROSITE" id="PS51375">
    <property type="entry name" value="PPR"/>
    <property type="match status" value="4"/>
</dbReference>
<feature type="transmembrane region" description="Helical" evidence="8">
    <location>
        <begin position="2017"/>
        <end position="2033"/>
    </location>
</feature>
<evidence type="ECO:0000256" key="4">
    <source>
        <dbReference type="ARBA" id="ARBA00022737"/>
    </source>
</evidence>
<evidence type="ECO:0000256" key="5">
    <source>
        <dbReference type="ARBA" id="ARBA00023453"/>
    </source>
</evidence>
<feature type="repeat" description="PPR" evidence="6">
    <location>
        <begin position="223"/>
        <end position="257"/>
    </location>
</feature>
<keyword evidence="8" id="KW-0812">Transmembrane</keyword>
<dbReference type="InterPro" id="IPR005804">
    <property type="entry name" value="FA_desaturase_dom"/>
</dbReference>
<sequence length="2298" mass="249366">MAGRCFARGTTSRSLGLSLRSGRRDLAAGRPGIGEGPAALSAAQVTAEVRPELGKDSGGSDASSRSRSSTASWSSAPDDLRRRKAQRWEEALANLAELRATGRRLEVSTFGAVLSACGRGLAWEVALFLLQEADAAESSSRRRSLPKCDVVMFNETMSALEKCHQWALTLDLLSHLRESRRSRNLSPNVFSYSSAIRACERGHAWQLGLNLLVQMREDAVDPDVVLYNTSLSLLAKARQWANALEILRRMRADKVRPNVKTFGAAISACARGEKTVKALALLEQMQSSRLGSSVIAVSAAISACERGQRWEDALGLLRGLRRGSAGLSPDIAAYNATISACEKGHRWREALLLLEELLQRPDSGTHGRRPLRPDVITFNSTISACEKASQWSTALTILGRMRARAADEPESAPPEFSTSRLSPRTRDGTVVDPDVVSFNAAISACDRGRQWPSALGLFGELFDAGLQPDVITCNSLISACAAGLAWRPALELLAAMPTMSLTPDQVSYSGAVRSCAGCSWFRALGVLESMLDAAVDPDVSSFSALLMECQQRGLLATEVALLRSLSTTVKREGGERRDGAAGLSDEDTLRSASEAAAAARHSVHGAFAEEVVAQLQLAGDSSPVSAMHAALRKAFGLRDCEPWTGLSLSDTRLAPPLVSVQAHGSGLYAKELALFRHVLATARPGDPQSACAAVEEFGNDCNAGRWLKVAGGDKADVLLYALRLAPLGAGEVLEIGTYCGYSAMLMSAALPEGVRITTLEVDPVHAVLAMNILAFAGLSHRVEVLIGHSEQLLPRIPALRKFGPGKGFCAVFMDQKGSRYDRDLEVLEDHGLLLPGAVIVADNVLKPGAPLFLWRITRDAAFKSQILPVREFAMPAADWMSVSVYQPLAEGRRQELPSPPPELLKLNQASDRMRVQAQASSRSVTYEEWADFAQEMSTRLAELGIQADDGQGLHAACVHVNMTQARFEEEVNPVKEYVKSMCNAYLSTFGQARNMNNISEYFWLPGICGDTEGFSELGCRVFGAGPRRVIGQMMTQLIGNAAAAIRSARHCKLTTEAVRLHGAWLACNLPSLRDRMDRILGKARSEVLCMERIADIGSAGDRDGHSADGVSATSLVQQAVFPSLAVDYHHSLMACIVLKVMILRGVTTMSLMSATRTCVHSLTHTCTVFMLRPKFTNMNLLVDNARMRAYLSCQWERPQPVGFTADRQDLCTAAHSHSHSTKSLHIAAARALLARLLDLLIDLLASVAFWYVLLVVPATDVQFYSALGVVILCMIMWRVYLVRCAAKDQLAADIPYTCACVQISGKELFLVATVHISPRAPRDVEAVINSTKPDITMIELDDERLDRMREVPLEEVRVAKREDLQPIKIKVPSTGAEMSIFAQRALWNAEDADDFVSGEVVFDETDAYGLGEGSGPRESGSHLALIRRGSPDGEFAPFALKAHNAFRAGASAVLVVNQDEKLPIGRIGGGTLTGDVRVAAQTCSCGFPPIPVLLLPKAEGEQLLQLCKAAGPSRGPVAEFTVRDDTYPRRTLCRRLCQSSGLLLSGIGILYGVIQCFDVEVGGEFLAAEIAARALGIPCTCIDVNLNMFWSRLGFALLPTPCNLVKSALAWLAFPRVCFQFLFPSREAVDVFGGMFLHGASFPLKTWVAFGLAGMCASFVTNHILMLIGSGAELGAEESGVVHKEDREQAQVWIMLAIELYMLPQIYDAVAASRDEAMYRAIVTQCRQFGARRMVVVVGAGHANGILQRVGGQVHKSPAKIPDARVCPGQGEMWKLSKLCKANVNGSESFMFIGARSYQLAYDGSTATQVAFGELAGNAHKPHTSPADSHTQPKEVPETDGKGDSQTLKTVGMLLCQCTGPNWIAHEYRCGLLRVPGPEALGAPQLREALGAEGTLGSSSLSQSFSGAWAAWPWAVAAGGACALALRRGCRPNQLVDGQRGQARGIRRRQASFSASEAGMAVATEAPAALTPAEERGALAKLVSKWRCNDNEAWASLGMTVLLYGAAVFSLHVSGGHWAAVLFLALTLVRSFIQFHDAAHLSYFEDAGSNRNLARVLQFFVNYSFDEWDSVHNSHHAHFGDSTVRDASLTIWFSEKELSEAPWYVRIGHRIIRDPLLFYPLAGFFVFFVNKPLQQGGYRVVLPLLVWALLGPQTAISYLLAAWLGGVLGVMCFHLQHHCNSAYRVEESSSRSSLDAALLGSTRIPVPFPLSLFSYGIEYHHVHHFDVRVPGYRLQKCDAEGEALGLWSRVRTIDGMAAFKSLFHSQFEGSRKFNSQGEGQLPRFTSFWPYSALGLQDT</sequence>
<dbReference type="GO" id="GO:0032259">
    <property type="term" value="P:methylation"/>
    <property type="evidence" value="ECO:0007669"/>
    <property type="project" value="UniProtKB-KW"/>
</dbReference>
<comment type="caution">
    <text evidence="11">The sequence shown here is derived from an EMBL/GenBank/DDBJ whole genome shotgun (WGS) entry which is preliminary data.</text>
</comment>
<evidence type="ECO:0000259" key="9">
    <source>
        <dbReference type="Pfam" id="PF00487"/>
    </source>
</evidence>
<evidence type="ECO:0000256" key="6">
    <source>
        <dbReference type="PROSITE-ProRule" id="PRU00708"/>
    </source>
</evidence>
<accession>A0A813L6E8</accession>
<feature type="compositionally biased region" description="Low complexity" evidence="7">
    <location>
        <begin position="59"/>
        <end position="75"/>
    </location>
</feature>
<feature type="transmembrane region" description="Helical" evidence="8">
    <location>
        <begin position="1261"/>
        <end position="1281"/>
    </location>
</feature>
<feature type="region of interest" description="Disordered" evidence="7">
    <location>
        <begin position="47"/>
        <end position="79"/>
    </location>
</feature>
<feature type="region of interest" description="Disordered" evidence="7">
    <location>
        <begin position="1817"/>
        <end position="1845"/>
    </location>
</feature>
<evidence type="ECO:0000256" key="3">
    <source>
        <dbReference type="ARBA" id="ARBA00022691"/>
    </source>
</evidence>
<keyword evidence="1" id="KW-0489">Methyltransferase</keyword>
<feature type="repeat" description="PPR" evidence="6">
    <location>
        <begin position="188"/>
        <end position="222"/>
    </location>
</feature>
<protein>
    <recommendedName>
        <fullName evidence="13">Catechol O-methyltransferase</fullName>
    </recommendedName>
</protein>
<dbReference type="InterPro" id="IPR002885">
    <property type="entry name" value="PPR_rpt"/>
</dbReference>
<dbReference type="InterPro" id="IPR029063">
    <property type="entry name" value="SAM-dependent_MTases_sf"/>
</dbReference>
<dbReference type="Pfam" id="PF02225">
    <property type="entry name" value="PA"/>
    <property type="match status" value="1"/>
</dbReference>
<feature type="domain" description="Fatty acid desaturase" evidence="9">
    <location>
        <begin position="2018"/>
        <end position="2239"/>
    </location>
</feature>
<evidence type="ECO:0000256" key="2">
    <source>
        <dbReference type="ARBA" id="ARBA00022679"/>
    </source>
</evidence>
<name>A0A813L6E8_POLGL</name>
<keyword evidence="2" id="KW-0808">Transferase</keyword>
<evidence type="ECO:0000313" key="11">
    <source>
        <dbReference type="EMBL" id="CAE8720598.1"/>
    </source>
</evidence>